<gene>
    <name evidence="3" type="ORF">HGA07_13260</name>
</gene>
<dbReference type="RefSeq" id="WP_040719042.1">
    <property type="nucleotide sequence ID" value="NZ_CAWPHS010000003.1"/>
</dbReference>
<sequence length="344" mass="33618">MKSTPAALAGPVVALSVLITVLVTAFAWPTANLAPRDLPVGLVGPAPAVAQARAGLQSAGSAAIEPTVYPDRGAAVAAIEDRAIYGAIVLSANGSEVLTASAASPAVAQALGEVAHRLAAAPGSPRTAADTHPPAATPDRPASATPVITDVVALPAADPRGAVFGLTLVPMVIGGLLTGIALSLVAGSRAARITAALAVAVLAGFAVTAVLHTWLEVLTGNYLAESGVVALAVAAIALTLIGLRSAFGNPGLGVGAATLVALGIPLSGAMSAPELLPSGWGTLGSLLPPGAAATALRSTAYFHGAGSATAFTVLSCWALAGLLLAALPRPLRLPRPAARDARPA</sequence>
<proteinExistence type="predicted"/>
<accession>A0A7X6LYM4</accession>
<evidence type="ECO:0000313" key="4">
    <source>
        <dbReference type="Proteomes" id="UP000523447"/>
    </source>
</evidence>
<evidence type="ECO:0000313" key="3">
    <source>
        <dbReference type="EMBL" id="NKY86596.1"/>
    </source>
</evidence>
<reference evidence="3 4" key="1">
    <citation type="submission" date="2020-04" db="EMBL/GenBank/DDBJ databases">
        <title>MicrobeNet Type strains.</title>
        <authorList>
            <person name="Nicholson A.C."/>
        </authorList>
    </citation>
    <scope>NUCLEOTIDE SEQUENCE [LARGE SCALE GENOMIC DNA]</scope>
    <source>
        <strain evidence="3 4">DSM 44445</strain>
    </source>
</reference>
<feature type="transmembrane region" description="Helical" evidence="2">
    <location>
        <begin position="193"/>
        <end position="215"/>
    </location>
</feature>
<keyword evidence="4" id="KW-1185">Reference proteome</keyword>
<name>A0A7X6LYM4_9NOCA</name>
<feature type="transmembrane region" description="Helical" evidence="2">
    <location>
        <begin position="259"/>
        <end position="280"/>
    </location>
</feature>
<evidence type="ECO:0008006" key="5">
    <source>
        <dbReference type="Google" id="ProtNLM"/>
    </source>
</evidence>
<evidence type="ECO:0000256" key="2">
    <source>
        <dbReference type="SAM" id="Phobius"/>
    </source>
</evidence>
<keyword evidence="2" id="KW-0812">Transmembrane</keyword>
<protein>
    <recommendedName>
        <fullName evidence="5">ABC transporter permease</fullName>
    </recommendedName>
</protein>
<feature type="transmembrane region" description="Helical" evidence="2">
    <location>
        <begin position="227"/>
        <end position="247"/>
    </location>
</feature>
<keyword evidence="2" id="KW-1133">Transmembrane helix</keyword>
<organism evidence="3 4">
    <name type="scientific">Nocardia veterana</name>
    <dbReference type="NCBI Taxonomy" id="132249"/>
    <lineage>
        <taxon>Bacteria</taxon>
        <taxon>Bacillati</taxon>
        <taxon>Actinomycetota</taxon>
        <taxon>Actinomycetes</taxon>
        <taxon>Mycobacteriales</taxon>
        <taxon>Nocardiaceae</taxon>
        <taxon>Nocardia</taxon>
    </lineage>
</organism>
<feature type="compositionally biased region" description="Low complexity" evidence="1">
    <location>
        <begin position="125"/>
        <end position="142"/>
    </location>
</feature>
<dbReference type="Proteomes" id="UP000523447">
    <property type="component" value="Unassembled WGS sequence"/>
</dbReference>
<comment type="caution">
    <text evidence="3">The sequence shown here is derived from an EMBL/GenBank/DDBJ whole genome shotgun (WGS) entry which is preliminary data.</text>
</comment>
<dbReference type="EMBL" id="JAAXPE010000011">
    <property type="protein sequence ID" value="NKY86596.1"/>
    <property type="molecule type" value="Genomic_DNA"/>
</dbReference>
<evidence type="ECO:0000256" key="1">
    <source>
        <dbReference type="SAM" id="MobiDB-lite"/>
    </source>
</evidence>
<keyword evidence="2" id="KW-0472">Membrane</keyword>
<feature type="transmembrane region" description="Helical" evidence="2">
    <location>
        <begin position="162"/>
        <end position="186"/>
    </location>
</feature>
<feature type="transmembrane region" description="Helical" evidence="2">
    <location>
        <begin position="300"/>
        <end position="327"/>
    </location>
</feature>
<feature type="region of interest" description="Disordered" evidence="1">
    <location>
        <begin position="122"/>
        <end position="143"/>
    </location>
</feature>
<dbReference type="AlphaFoldDB" id="A0A7X6LYM4"/>